<evidence type="ECO:0000313" key="4">
    <source>
        <dbReference type="Proteomes" id="UP001183176"/>
    </source>
</evidence>
<evidence type="ECO:0000313" key="3">
    <source>
        <dbReference type="EMBL" id="MDT0262145.1"/>
    </source>
</evidence>
<evidence type="ECO:0008006" key="5">
    <source>
        <dbReference type="Google" id="ProtNLM"/>
    </source>
</evidence>
<evidence type="ECO:0000256" key="1">
    <source>
        <dbReference type="SAM" id="MobiDB-lite"/>
    </source>
</evidence>
<dbReference type="EMBL" id="JAVREH010000014">
    <property type="protein sequence ID" value="MDT0262145.1"/>
    <property type="molecule type" value="Genomic_DNA"/>
</dbReference>
<keyword evidence="4" id="KW-1185">Reference proteome</keyword>
<sequence>MDQANPFESRNTYRLHRGEYLVWLAIVTGLFAYHIRDVRWLPAVALFLYIDLVGYIPGAIAYHRSSTKHISKVYYVLYNTMHSMITQTVVVGLWGLTIGWEWALLIVPFHIFGDRALFGNFLKPFALDFEPVPFKQFETVSAALNKTRTTRAIADTSPASSVPPSLSVSVRLADPLPQLQKGIEDDRSRSA</sequence>
<feature type="compositionally biased region" description="Basic and acidic residues" evidence="1">
    <location>
        <begin position="182"/>
        <end position="191"/>
    </location>
</feature>
<keyword evidence="2" id="KW-1133">Transmembrane helix</keyword>
<accession>A0ABU2JAZ0</accession>
<feature type="transmembrane region" description="Helical" evidence="2">
    <location>
        <begin position="20"/>
        <end position="35"/>
    </location>
</feature>
<evidence type="ECO:0000256" key="2">
    <source>
        <dbReference type="SAM" id="Phobius"/>
    </source>
</evidence>
<proteinExistence type="predicted"/>
<feature type="transmembrane region" description="Helical" evidence="2">
    <location>
        <begin position="41"/>
        <end position="62"/>
    </location>
</feature>
<protein>
    <recommendedName>
        <fullName evidence="5">Integral membrane protein</fullName>
    </recommendedName>
</protein>
<organism evidence="3 4">
    <name type="scientific">Jatrophihabitans lederbergiae</name>
    <dbReference type="NCBI Taxonomy" id="3075547"/>
    <lineage>
        <taxon>Bacteria</taxon>
        <taxon>Bacillati</taxon>
        <taxon>Actinomycetota</taxon>
        <taxon>Actinomycetes</taxon>
        <taxon>Jatrophihabitantales</taxon>
        <taxon>Jatrophihabitantaceae</taxon>
        <taxon>Jatrophihabitans</taxon>
    </lineage>
</organism>
<dbReference type="RefSeq" id="WP_311423296.1">
    <property type="nucleotide sequence ID" value="NZ_JAVREH010000014.1"/>
</dbReference>
<reference evidence="4" key="1">
    <citation type="submission" date="2023-07" db="EMBL/GenBank/DDBJ databases">
        <title>30 novel species of actinomycetes from the DSMZ collection.</title>
        <authorList>
            <person name="Nouioui I."/>
        </authorList>
    </citation>
    <scope>NUCLEOTIDE SEQUENCE [LARGE SCALE GENOMIC DNA]</scope>
    <source>
        <strain evidence="4">DSM 44399</strain>
    </source>
</reference>
<feature type="compositionally biased region" description="Low complexity" evidence="1">
    <location>
        <begin position="157"/>
        <end position="170"/>
    </location>
</feature>
<keyword evidence="2" id="KW-0472">Membrane</keyword>
<name>A0ABU2JAZ0_9ACTN</name>
<comment type="caution">
    <text evidence="3">The sequence shown here is derived from an EMBL/GenBank/DDBJ whole genome shotgun (WGS) entry which is preliminary data.</text>
</comment>
<dbReference type="Proteomes" id="UP001183176">
    <property type="component" value="Unassembled WGS sequence"/>
</dbReference>
<keyword evidence="2" id="KW-0812">Transmembrane</keyword>
<gene>
    <name evidence="3" type="ORF">RM423_12155</name>
</gene>
<feature type="region of interest" description="Disordered" evidence="1">
    <location>
        <begin position="154"/>
        <end position="191"/>
    </location>
</feature>